<dbReference type="Pfam" id="PF01804">
    <property type="entry name" value="Penicil_amidase"/>
    <property type="match status" value="1"/>
</dbReference>
<proteinExistence type="predicted"/>
<dbReference type="GO" id="GO:0016787">
    <property type="term" value="F:hydrolase activity"/>
    <property type="evidence" value="ECO:0007669"/>
    <property type="project" value="InterPro"/>
</dbReference>
<dbReference type="SUPFAM" id="SSF56235">
    <property type="entry name" value="N-terminal nucleophile aminohydrolases (Ntn hydrolases)"/>
    <property type="match status" value="1"/>
</dbReference>
<gene>
    <name evidence="1" type="ORF">FC695_25590</name>
</gene>
<dbReference type="EMBL" id="SZOH01002091">
    <property type="protein sequence ID" value="TKI96999.1"/>
    <property type="molecule type" value="Genomic_DNA"/>
</dbReference>
<protein>
    <submittedName>
        <fullName evidence="1">Penicillin acylase family protein</fullName>
    </submittedName>
</protein>
<evidence type="ECO:0000313" key="1">
    <source>
        <dbReference type="EMBL" id="TKI96999.1"/>
    </source>
</evidence>
<dbReference type="GO" id="GO:0017000">
    <property type="term" value="P:antibiotic biosynthetic process"/>
    <property type="evidence" value="ECO:0007669"/>
    <property type="project" value="InterPro"/>
</dbReference>
<evidence type="ECO:0000313" key="2">
    <source>
        <dbReference type="Proteomes" id="UP000308444"/>
    </source>
</evidence>
<dbReference type="PANTHER" id="PTHR34218:SF4">
    <property type="entry name" value="ACYL-HOMOSERINE LACTONE ACYLASE QUIP"/>
    <property type="match status" value="1"/>
</dbReference>
<dbReference type="Proteomes" id="UP000308444">
    <property type="component" value="Unassembled WGS sequence"/>
</dbReference>
<dbReference type="InterPro" id="IPR002692">
    <property type="entry name" value="S45"/>
</dbReference>
<reference evidence="1 2" key="1">
    <citation type="journal article" date="2019" name="Environ. Microbiol.">
        <title>An active ?-lactamase is a part of an orchestrated cell wall stress resistance network of Bacillus subtilis and related rhizosphere species.</title>
        <authorList>
            <person name="Bucher T."/>
            <person name="Keren-Paz A."/>
            <person name="Hausser J."/>
            <person name="Olender T."/>
            <person name="Cytryn E."/>
            <person name="Kolodkin-Gal I."/>
        </authorList>
    </citation>
    <scope>NUCLEOTIDE SEQUENCE [LARGE SCALE GENOMIC DNA]</scope>
    <source>
        <strain evidence="1 2">I32</strain>
    </source>
</reference>
<dbReference type="InterPro" id="IPR029055">
    <property type="entry name" value="Ntn_hydrolases_N"/>
</dbReference>
<comment type="caution">
    <text evidence="1">The sequence shown here is derived from an EMBL/GenBank/DDBJ whole genome shotgun (WGS) entry which is preliminary data.</text>
</comment>
<dbReference type="Gene3D" id="3.60.20.10">
    <property type="entry name" value="Glutamine Phosphoribosylpyrophosphate, subunit 1, domain 1"/>
    <property type="match status" value="1"/>
</dbReference>
<feature type="non-terminal residue" evidence="1">
    <location>
        <position position="1"/>
    </location>
</feature>
<dbReference type="PANTHER" id="PTHR34218">
    <property type="entry name" value="PEPTIDASE S45 PENICILLIN AMIDASE"/>
    <property type="match status" value="1"/>
</dbReference>
<name>A0A9X9F4A8_BACCE</name>
<organism evidence="1 2">
    <name type="scientific">Bacillus cereus</name>
    <dbReference type="NCBI Taxonomy" id="1396"/>
    <lineage>
        <taxon>Bacteria</taxon>
        <taxon>Bacillati</taxon>
        <taxon>Bacillota</taxon>
        <taxon>Bacilli</taxon>
        <taxon>Bacillales</taxon>
        <taxon>Bacillaceae</taxon>
        <taxon>Bacillus</taxon>
        <taxon>Bacillus cereus group</taxon>
    </lineage>
</organism>
<sequence length="200" mass="22680">IFHLLMKEISNTLFSKEIPKDVMELFEGKSQVVDELIRKEVAGENSVWFTKYGGFTKVVHTSYENVMKKLQKEYGPDVGEWKWGDYHQLAFTHPISKSSSMLALLAFNREKPVPIGGSQVTVQAASYGENGIVNHGASWRFIIDTKDMSNGYHIVGPGQSGHFRSDWYHDQIDDWVNGTYHKTTLNTEGIEGKVLNLEPK</sequence>
<accession>A0A9X9F4A8</accession>
<dbReference type="AlphaFoldDB" id="A0A9X9F4A8"/>